<dbReference type="Proteomes" id="UP000030466">
    <property type="component" value="Unassembled WGS sequence"/>
</dbReference>
<proteinExistence type="predicted"/>
<protein>
    <submittedName>
        <fullName evidence="1">Uncharacterized protein</fullName>
    </submittedName>
</protein>
<gene>
    <name evidence="1" type="ORF">GY22_17080</name>
</gene>
<evidence type="ECO:0000313" key="2">
    <source>
        <dbReference type="Proteomes" id="UP000030466"/>
    </source>
</evidence>
<evidence type="ECO:0000313" key="1">
    <source>
        <dbReference type="EMBL" id="KHD96186.1"/>
    </source>
</evidence>
<comment type="caution">
    <text evidence="1">The sequence shown here is derived from an EMBL/GenBank/DDBJ whole genome shotgun (WGS) entry which is preliminary data.</text>
</comment>
<reference evidence="1 2" key="1">
    <citation type="journal article" date="2003" name="Int. J. Syst. Evol. Microbiol.">
        <title>Kocuria polaris sp. nov., an orange-pigmented psychrophilic bacterium isolated from an Antarctic cyanobacterial mat sample.</title>
        <authorList>
            <person name="Reddy G.S."/>
            <person name="Prakash J.S."/>
            <person name="Prabahar V."/>
            <person name="Matsumoto G.I."/>
            <person name="Stackebrandt E."/>
            <person name="Shivaji S."/>
        </authorList>
    </citation>
    <scope>NUCLEOTIDE SEQUENCE [LARGE SCALE GENOMIC DNA]</scope>
    <source>
        <strain evidence="1 2">CMS 76or</strain>
    </source>
</reference>
<keyword evidence="2" id="KW-1185">Reference proteome</keyword>
<dbReference type="AlphaFoldDB" id="A0A0A6VNE2"/>
<name>A0A0A6VNE2_KOCRO</name>
<organism evidence="1 2">
    <name type="scientific">Kocuria rosea subsp. polaris</name>
    <dbReference type="NCBI Taxonomy" id="136273"/>
    <lineage>
        <taxon>Bacteria</taxon>
        <taxon>Bacillati</taxon>
        <taxon>Actinomycetota</taxon>
        <taxon>Actinomycetes</taxon>
        <taxon>Micrococcales</taxon>
        <taxon>Micrococcaceae</taxon>
        <taxon>Kocuria</taxon>
    </lineage>
</organism>
<accession>A0A0A6VNE2</accession>
<dbReference type="EMBL" id="JSUH01000040">
    <property type="protein sequence ID" value="KHD96186.1"/>
    <property type="molecule type" value="Genomic_DNA"/>
</dbReference>
<sequence length="73" mass="7764">MPGRVEKHSPLLRGGLVLGGTGADCYGSGDGRLQVLHGDVQVYLLLLRALGPGERDVVPGAHQREHRACPWAP</sequence>